<dbReference type="InterPro" id="IPR011051">
    <property type="entry name" value="RmlC_Cupin_sf"/>
</dbReference>
<gene>
    <name evidence="1" type="ORF">LCGC14_1762930</name>
</gene>
<evidence type="ECO:0008006" key="2">
    <source>
        <dbReference type="Google" id="ProtNLM"/>
    </source>
</evidence>
<dbReference type="SUPFAM" id="SSF51182">
    <property type="entry name" value="RmlC-like cupins"/>
    <property type="match status" value="1"/>
</dbReference>
<dbReference type="InterPro" id="IPR014710">
    <property type="entry name" value="RmlC-like_jellyroll"/>
</dbReference>
<sequence length="358" mass="41160">MKALEKENGIMYLKPAWIARDFLKPIGRLGLDEDEWDLGDGRYILERWFGSETKADTPQGPDDEGLSYLNIEREDILLRDAVSVCGPQIMGETYSKDHVDLGRLAKLYDVDTRISYHYHQIAEDAALVGKNAKEEAYYFPEGVDPGPHPEGFFGVHPYIVEQQKQEELLLPHIIDWNSDLILKHSRAYLQVPGEGMHLPSGVLHAPGTALTLELQENSDVFSMLQAVVNGRKLPKELLYKDIRREDREKYGERIVFKQINWEVSGDPYFYENRNTTPVLIEETKQDEGFEEWIYYNTHKFSGKKTTVKPGSKFRSKDRGVYNIYVWQGNGRIDGHEIEGKNIGMDEVLVTHDKVVENI</sequence>
<dbReference type="EMBL" id="LAZR01016423">
    <property type="protein sequence ID" value="KKM04565.1"/>
    <property type="molecule type" value="Genomic_DNA"/>
</dbReference>
<evidence type="ECO:0000313" key="1">
    <source>
        <dbReference type="EMBL" id="KKM04565.1"/>
    </source>
</evidence>
<feature type="non-terminal residue" evidence="1">
    <location>
        <position position="358"/>
    </location>
</feature>
<dbReference type="Gene3D" id="2.60.120.10">
    <property type="entry name" value="Jelly Rolls"/>
    <property type="match status" value="1"/>
</dbReference>
<name>A0A0F9H0K0_9ZZZZ</name>
<comment type="caution">
    <text evidence="1">The sequence shown here is derived from an EMBL/GenBank/DDBJ whole genome shotgun (WGS) entry which is preliminary data.</text>
</comment>
<accession>A0A0F9H0K0</accession>
<organism evidence="1">
    <name type="scientific">marine sediment metagenome</name>
    <dbReference type="NCBI Taxonomy" id="412755"/>
    <lineage>
        <taxon>unclassified sequences</taxon>
        <taxon>metagenomes</taxon>
        <taxon>ecological metagenomes</taxon>
    </lineage>
</organism>
<protein>
    <recommendedName>
        <fullName evidence="2">Mannose-6-phosphate isomerase</fullName>
    </recommendedName>
</protein>
<reference evidence="1" key="1">
    <citation type="journal article" date="2015" name="Nature">
        <title>Complex archaea that bridge the gap between prokaryotes and eukaryotes.</title>
        <authorList>
            <person name="Spang A."/>
            <person name="Saw J.H."/>
            <person name="Jorgensen S.L."/>
            <person name="Zaremba-Niedzwiedzka K."/>
            <person name="Martijn J."/>
            <person name="Lind A.E."/>
            <person name="van Eijk R."/>
            <person name="Schleper C."/>
            <person name="Guy L."/>
            <person name="Ettema T.J."/>
        </authorList>
    </citation>
    <scope>NUCLEOTIDE SEQUENCE</scope>
</reference>
<proteinExistence type="predicted"/>
<dbReference type="AlphaFoldDB" id="A0A0F9H0K0"/>